<protein>
    <recommendedName>
        <fullName evidence="4">TetR family transcriptional regulator</fullName>
    </recommendedName>
</protein>
<reference evidence="2 3" key="1">
    <citation type="submission" date="2020-07" db="EMBL/GenBank/DDBJ databases">
        <title>Sequencing the genomes of 1000 actinobacteria strains.</title>
        <authorList>
            <person name="Klenk H.-P."/>
        </authorList>
    </citation>
    <scope>NUCLEOTIDE SEQUENCE [LARGE SCALE GENOMIC DNA]</scope>
    <source>
        <strain evidence="2 3">DSM 7487</strain>
    </source>
</reference>
<name>A0A7Y9J0Z7_9ACTN</name>
<feature type="region of interest" description="Disordered" evidence="1">
    <location>
        <begin position="70"/>
        <end position="94"/>
    </location>
</feature>
<proteinExistence type="predicted"/>
<evidence type="ECO:0000313" key="3">
    <source>
        <dbReference type="Proteomes" id="UP000521922"/>
    </source>
</evidence>
<dbReference type="RefSeq" id="WP_179751872.1">
    <property type="nucleotide sequence ID" value="NZ_JACCBB010000001.1"/>
</dbReference>
<evidence type="ECO:0000313" key="2">
    <source>
        <dbReference type="EMBL" id="NYD22701.1"/>
    </source>
</evidence>
<evidence type="ECO:0000256" key="1">
    <source>
        <dbReference type="SAM" id="MobiDB-lite"/>
    </source>
</evidence>
<dbReference type="SUPFAM" id="SSF46689">
    <property type="entry name" value="Homeodomain-like"/>
    <property type="match status" value="1"/>
</dbReference>
<comment type="caution">
    <text evidence="2">The sequence shown here is derived from an EMBL/GenBank/DDBJ whole genome shotgun (WGS) entry which is preliminary data.</text>
</comment>
<gene>
    <name evidence="2" type="ORF">BJ968_002241</name>
</gene>
<dbReference type="AlphaFoldDB" id="A0A7Y9J0Z7"/>
<sequence length="94" mass="10329">MRRSARRSPERPEVLAGRRSRRTERQALLVAAAVDALLREGRLTHEDVAGRTGLPLGRLRWAYPTTGDLALAAHPAPRTTPSTTPTPHPRGDHP</sequence>
<keyword evidence="3" id="KW-1185">Reference proteome</keyword>
<dbReference type="EMBL" id="JACCBB010000001">
    <property type="protein sequence ID" value="NYD22701.1"/>
    <property type="molecule type" value="Genomic_DNA"/>
</dbReference>
<dbReference type="Proteomes" id="UP000521922">
    <property type="component" value="Unassembled WGS sequence"/>
</dbReference>
<accession>A0A7Y9J0Z7</accession>
<feature type="region of interest" description="Disordered" evidence="1">
    <location>
        <begin position="1"/>
        <end position="23"/>
    </location>
</feature>
<feature type="compositionally biased region" description="Low complexity" evidence="1">
    <location>
        <begin position="72"/>
        <end position="85"/>
    </location>
</feature>
<dbReference type="Gene3D" id="1.10.357.10">
    <property type="entry name" value="Tetracycline Repressor, domain 2"/>
    <property type="match status" value="1"/>
</dbReference>
<organism evidence="2 3">
    <name type="scientific">Kineococcus aurantiacus</name>
    <dbReference type="NCBI Taxonomy" id="37633"/>
    <lineage>
        <taxon>Bacteria</taxon>
        <taxon>Bacillati</taxon>
        <taxon>Actinomycetota</taxon>
        <taxon>Actinomycetes</taxon>
        <taxon>Kineosporiales</taxon>
        <taxon>Kineosporiaceae</taxon>
        <taxon>Kineococcus</taxon>
    </lineage>
</organism>
<dbReference type="InterPro" id="IPR009057">
    <property type="entry name" value="Homeodomain-like_sf"/>
</dbReference>
<evidence type="ECO:0008006" key="4">
    <source>
        <dbReference type="Google" id="ProtNLM"/>
    </source>
</evidence>